<dbReference type="GO" id="GO:0000145">
    <property type="term" value="C:exocyst"/>
    <property type="evidence" value="ECO:0007669"/>
    <property type="project" value="UniProtKB-UniRule"/>
</dbReference>
<dbReference type="Proteomes" id="UP001151287">
    <property type="component" value="Unassembled WGS sequence"/>
</dbReference>
<evidence type="ECO:0000256" key="4">
    <source>
        <dbReference type="SAM" id="MobiDB-lite"/>
    </source>
</evidence>
<dbReference type="GO" id="GO:0006612">
    <property type="term" value="P:protein targeting to membrane"/>
    <property type="evidence" value="ECO:0007669"/>
    <property type="project" value="UniProtKB-UniRule"/>
</dbReference>
<gene>
    <name evidence="6" type="ORF">LUZ63_019704</name>
</gene>
<evidence type="ECO:0000256" key="1">
    <source>
        <dbReference type="ARBA" id="ARBA00022448"/>
    </source>
</evidence>
<dbReference type="InterPro" id="IPR007191">
    <property type="entry name" value="Sec8_exocyst_N"/>
</dbReference>
<keyword evidence="2 3" id="KW-0268">Exocytosis</keyword>
<evidence type="ECO:0000313" key="7">
    <source>
        <dbReference type="Proteomes" id="UP001151287"/>
    </source>
</evidence>
<comment type="caution">
    <text evidence="6">The sequence shown here is derived from an EMBL/GenBank/DDBJ whole genome shotgun (WGS) entry which is preliminary data.</text>
</comment>
<dbReference type="GO" id="GO:0006904">
    <property type="term" value="P:vesicle docking involved in exocytosis"/>
    <property type="evidence" value="ECO:0007669"/>
    <property type="project" value="InterPro"/>
</dbReference>
<dbReference type="InterPro" id="IPR039682">
    <property type="entry name" value="Sec8/EXOC4"/>
</dbReference>
<comment type="similarity">
    <text evidence="3">Belongs to the SEC8 family.</text>
</comment>
<name>A0A9Q0C6T0_9POAL</name>
<dbReference type="Pfam" id="PF04048">
    <property type="entry name" value="Sec8_N"/>
    <property type="match status" value="1"/>
</dbReference>
<proteinExistence type="inferred from homology"/>
<dbReference type="PANTHER" id="PTHR14146:SF0">
    <property type="entry name" value="EXOCYST COMPLEX COMPONENT 4"/>
    <property type="match status" value="1"/>
</dbReference>
<accession>A0A9Q0C6T0</accession>
<feature type="domain" description="Exocyst complex component Sec8 N-terminal" evidence="5">
    <location>
        <begin position="22"/>
        <end position="157"/>
    </location>
</feature>
<dbReference type="OrthoDB" id="272977at2759"/>
<dbReference type="GO" id="GO:0090522">
    <property type="term" value="P:vesicle tethering involved in exocytosis"/>
    <property type="evidence" value="ECO:0007669"/>
    <property type="project" value="UniProtKB-UniRule"/>
</dbReference>
<evidence type="ECO:0000313" key="6">
    <source>
        <dbReference type="EMBL" id="KAJ1688314.1"/>
    </source>
</evidence>
<dbReference type="GO" id="GO:0015031">
    <property type="term" value="P:protein transport"/>
    <property type="evidence" value="ECO:0007669"/>
    <property type="project" value="UniProtKB-KW"/>
</dbReference>
<evidence type="ECO:0000256" key="3">
    <source>
        <dbReference type="RuleBase" id="RU367079"/>
    </source>
</evidence>
<reference evidence="6" key="1">
    <citation type="journal article" date="2022" name="Cell">
        <title>Repeat-based holocentromeres influence genome architecture and karyotype evolution.</title>
        <authorList>
            <person name="Hofstatter P.G."/>
            <person name="Thangavel G."/>
            <person name="Lux T."/>
            <person name="Neumann P."/>
            <person name="Vondrak T."/>
            <person name="Novak P."/>
            <person name="Zhang M."/>
            <person name="Costa L."/>
            <person name="Castellani M."/>
            <person name="Scott A."/>
            <person name="Toegelov H."/>
            <person name="Fuchs J."/>
            <person name="Mata-Sucre Y."/>
            <person name="Dias Y."/>
            <person name="Vanzela A.L.L."/>
            <person name="Huettel B."/>
            <person name="Almeida C.C.S."/>
            <person name="Simkova H."/>
            <person name="Souza G."/>
            <person name="Pedrosa-Harand A."/>
            <person name="Macas J."/>
            <person name="Mayer K.F.X."/>
            <person name="Houben A."/>
            <person name="Marques A."/>
        </authorList>
    </citation>
    <scope>NUCLEOTIDE SEQUENCE</scope>
    <source>
        <strain evidence="6">RhyBre1mFocal</strain>
    </source>
</reference>
<evidence type="ECO:0000256" key="2">
    <source>
        <dbReference type="ARBA" id="ARBA00022483"/>
    </source>
</evidence>
<protein>
    <recommendedName>
        <fullName evidence="3">Exocyst complex component Sec8</fullName>
    </recommendedName>
</protein>
<organism evidence="6 7">
    <name type="scientific">Rhynchospora breviuscula</name>
    <dbReference type="NCBI Taxonomy" id="2022672"/>
    <lineage>
        <taxon>Eukaryota</taxon>
        <taxon>Viridiplantae</taxon>
        <taxon>Streptophyta</taxon>
        <taxon>Embryophyta</taxon>
        <taxon>Tracheophyta</taxon>
        <taxon>Spermatophyta</taxon>
        <taxon>Magnoliopsida</taxon>
        <taxon>Liliopsida</taxon>
        <taxon>Poales</taxon>
        <taxon>Cyperaceae</taxon>
        <taxon>Cyperoideae</taxon>
        <taxon>Rhynchosporeae</taxon>
        <taxon>Rhynchospora</taxon>
    </lineage>
</organism>
<feature type="region of interest" description="Disordered" evidence="4">
    <location>
        <begin position="273"/>
        <end position="294"/>
    </location>
</feature>
<dbReference type="EMBL" id="JAMQYH010000005">
    <property type="protein sequence ID" value="KAJ1688314.1"/>
    <property type="molecule type" value="Genomic_DNA"/>
</dbReference>
<dbReference type="GO" id="GO:0006893">
    <property type="term" value="P:Golgi to plasma membrane transport"/>
    <property type="evidence" value="ECO:0007669"/>
    <property type="project" value="TreeGrafter"/>
</dbReference>
<keyword evidence="7" id="KW-1185">Reference proteome</keyword>
<comment type="function">
    <text evidence="3">Component of the exocyst complex involved in the docking of exocytic vesicles with fusion sites on the plasma membrane.</text>
</comment>
<dbReference type="PANTHER" id="PTHR14146">
    <property type="entry name" value="EXOCYST COMPLEX COMPONENT 4"/>
    <property type="match status" value="1"/>
</dbReference>
<evidence type="ECO:0000259" key="5">
    <source>
        <dbReference type="Pfam" id="PF04048"/>
    </source>
</evidence>
<dbReference type="AlphaFoldDB" id="A0A9Q0C6T0"/>
<keyword evidence="3" id="KW-0653">Protein transport</keyword>
<sequence>MSSGRSRGIFDGLPIPADKSYLKEGLSRIDESWAEARFDSLPHVVHILTSRDREGEVQFLKEQSDLIEDVVDEVVHAYHHGFNKAIQNYSQILRLFSESAESISTLKVDMAEARKLLGSRNKQLHQLWYRSLTLRHILSLLDQIEGVAKVPSRIEKLIAEKQLYAAVQLHVQSMLMLEREGLQVVGALQDVRSELTKLRGVLFYKILEELHSHLYNKGEYSSTTLNMLDGDEIPTTAIGGVVSNSGQPFSRRTRSIKGEGNFGAGSSLLSSVDGGSSFEGHDDESGAADGLMKDSKSSLRDVPAWLSSATPDEFLETIKKSEASLAVKYLRTLVECLCMLGKVAAAGAILCQRLRPTIHDAITTEIKVYSEHATKARITQGTKPDFCSSKGLLDGFKMLKHKNKNGSSLNGTQQIVSPISPLMTPTGQAQRAASELLASVLSSIIHILENHFIVGELLETKSLAHGDSAAAAAEVNWNPDSESSQATGGYSVTFSLSVVQSECQQLICEILRATPEAATADAAVQTARLANKAPVKEKRDGSEGLSFAFRITEASVSVQNEAQGWKRGANAQQEGYGTASVLPDLGIYLAASVYRPVLEFTDKIRSFLPEKYSQIGNDALLAFSENFLKDHFLPAIFVDYRKCVQQAISTPAAFRPRVQATSVYSPFIEKGRPVLQGLLAVDFLAKEVLGWAQLMPKYASELVEFVRTILERTYDRCRTSYTEVVLERQSYKLLGRSDMENLMRLDPASALLENASDEQNFGHNVLNAETLEIEMQISDLLWSLRPIKQENLIHDDQKLILLASLSDSLEYLADSIERLGESFVSPTSLDDHNHHHHTRSPSAIPKSLLTLANEYRKLAVDCLKVLRLEMKLVTIFHLQEMTNREYLEDQDADEPDDFIISLTSLITCRDEEMAPFISELKRNYIFGGISSVAANALIKALAEIKSINLLGVQQICRNSIALEQALAAIPSMDSEAIQQRLDRVRTYYELLNLPFEALHAYMSEHEYLFSSKEYTTLLKVNVPGREIPRDAF</sequence>
<keyword evidence="1 3" id="KW-0813">Transport</keyword>